<dbReference type="PANTHER" id="PTHR10058:SF0">
    <property type="entry name" value="MACROPHAGE COLONY-STIMULATING FACTOR 1"/>
    <property type="match status" value="1"/>
</dbReference>
<feature type="region of interest" description="Disordered" evidence="1">
    <location>
        <begin position="396"/>
        <end position="444"/>
    </location>
</feature>
<dbReference type="GO" id="GO:0008083">
    <property type="term" value="F:growth factor activity"/>
    <property type="evidence" value="ECO:0007669"/>
    <property type="project" value="InterPro"/>
</dbReference>
<feature type="transmembrane region" description="Helical" evidence="2">
    <location>
        <begin position="753"/>
        <end position="774"/>
    </location>
</feature>
<sequence length="857" mass="95253">MESLPGWYAIMERQSKWGQYLVGMPYDPLSCVGYPKSRRTGRRTQYRANKLSYKRGVRQEWDPQQEQWMSGRGERERDKQSAKRTGAVQAKYAKHFMRKSSRTSSAIHNKFGLPSGTVPHIYDDTETKIEKDILQELLQAKPDMMLTTMIALPLTAPSLDSLRRQGKTPNKNLVGKNGRNLGKGSSKRDLFPGKLWIPVLLFFPLAFAYVPDTCRNSMKQEHLSILDRLIANQLVNSCNIRYKFIEESQLSKTCFVKAVFPKILDLLNDHFKYGKNSSNGKDVQLLKDLIGNIYKIRCIPPIDLEKEDNPEKFWKDFDEPPQAALRRIRSAAAIYLNLLATYRKGPNWECSEYDAEVQTFTTGSVSSTSTTPCRCSCPAVPGATAWESIVPTAARPGPSNPFFDVTSNQSPETSSSDSDSEAAEQRTPWKSNIDPARRTVASSGTKLRKITSSWSPFSSHLYDSSSGSVGHEVKGLILTKCLGCSSTQQTLSTDSDDVGNRDSPSIFPDSSMLFTASSEELLSENYPRKPTHSPSVSDKLTVKGHLIHFASTVVQREANQGEDHTLLSITSSSEQDLQKISSVSLISTKDDLTTVTPDFGFPDGTIPSLHVVKSPSAQIVKRSVDPRMDVSSEIIQDQKSPGVVPFFPTSSEVGPTSAKALPNTRLAYKDDKNSKRKGLGPLSHWPVDASGRGPNSPDIFRKPPSARIQSILNSGQNNVLNLWPEYESSSLANHEAERGLREGSREEQTSFKMAFVGLAVLSCLLLIVIAYLLVKKGKEKDPRGQLYKELPLTSCAYDTEMQPFSPLDGAGVAEEVHPRTQLHLQHPMEPKRGASSYKSQHALQESMLLWQPKDDAL</sequence>
<dbReference type="FunFam" id="1.20.1250.10:FF:000056">
    <property type="entry name" value="Colony-stimulating factor 1b (macrophage)"/>
    <property type="match status" value="1"/>
</dbReference>
<keyword evidence="2" id="KW-0472">Membrane</keyword>
<feature type="region of interest" description="Disordered" evidence="1">
    <location>
        <begin position="670"/>
        <end position="697"/>
    </location>
</feature>
<dbReference type="EMBL" id="JAATIS010000485">
    <property type="protein sequence ID" value="KAG2468735.1"/>
    <property type="molecule type" value="Genomic_DNA"/>
</dbReference>
<feature type="non-terminal residue" evidence="3">
    <location>
        <position position="1"/>
    </location>
</feature>
<keyword evidence="2" id="KW-0812">Transmembrane</keyword>
<dbReference type="AlphaFoldDB" id="A0A8X7XGE0"/>
<accession>A0A8X7XGE0</accession>
<organism evidence="3 4">
    <name type="scientific">Polypterus senegalus</name>
    <name type="common">Senegal bichir</name>
    <dbReference type="NCBI Taxonomy" id="55291"/>
    <lineage>
        <taxon>Eukaryota</taxon>
        <taxon>Metazoa</taxon>
        <taxon>Chordata</taxon>
        <taxon>Craniata</taxon>
        <taxon>Vertebrata</taxon>
        <taxon>Euteleostomi</taxon>
        <taxon>Actinopterygii</taxon>
        <taxon>Polypteriformes</taxon>
        <taxon>Polypteridae</taxon>
        <taxon>Polypterus</taxon>
    </lineage>
</organism>
<keyword evidence="4" id="KW-1185">Reference proteome</keyword>
<dbReference type="Gene3D" id="1.20.1250.10">
    <property type="match status" value="1"/>
</dbReference>
<keyword evidence="2" id="KW-1133">Transmembrane helix</keyword>
<dbReference type="GO" id="GO:0005125">
    <property type="term" value="F:cytokine activity"/>
    <property type="evidence" value="ECO:0007669"/>
    <property type="project" value="InterPro"/>
</dbReference>
<gene>
    <name evidence="3" type="primary">Csf1</name>
    <name evidence="3" type="ORF">GTO96_0015590</name>
</gene>
<dbReference type="Pfam" id="PF05337">
    <property type="entry name" value="CSF-1"/>
    <property type="match status" value="1"/>
</dbReference>
<protein>
    <submittedName>
        <fullName evidence="3">CSF1 factor</fullName>
    </submittedName>
</protein>
<evidence type="ECO:0000256" key="2">
    <source>
        <dbReference type="SAM" id="Phobius"/>
    </source>
</evidence>
<dbReference type="InterPro" id="IPR009079">
    <property type="entry name" value="4_helix_cytokine-like_core"/>
</dbReference>
<feature type="compositionally biased region" description="Basic and acidic residues" evidence="1">
    <location>
        <begin position="72"/>
        <end position="81"/>
    </location>
</feature>
<dbReference type="PANTHER" id="PTHR10058">
    <property type="entry name" value="MACROPHAGE COLONY STIMULATING FACTOR"/>
    <property type="match status" value="1"/>
</dbReference>
<name>A0A8X7XGE0_POLSE</name>
<evidence type="ECO:0000256" key="1">
    <source>
        <dbReference type="SAM" id="MobiDB-lite"/>
    </source>
</evidence>
<dbReference type="SUPFAM" id="SSF47266">
    <property type="entry name" value="4-helical cytokines"/>
    <property type="match status" value="1"/>
</dbReference>
<feature type="region of interest" description="Disordered" evidence="1">
    <location>
        <begin position="64"/>
        <end position="87"/>
    </location>
</feature>
<comment type="caution">
    <text evidence="3">The sequence shown here is derived from an EMBL/GenBank/DDBJ whole genome shotgun (WGS) entry which is preliminary data.</text>
</comment>
<feature type="non-terminal residue" evidence="3">
    <location>
        <position position="857"/>
    </location>
</feature>
<dbReference type="Proteomes" id="UP000886611">
    <property type="component" value="Unassembled WGS sequence"/>
</dbReference>
<proteinExistence type="predicted"/>
<evidence type="ECO:0000313" key="3">
    <source>
        <dbReference type="EMBL" id="KAG2468735.1"/>
    </source>
</evidence>
<reference evidence="3 4" key="1">
    <citation type="journal article" date="2021" name="Cell">
        <title>Tracing the genetic footprints of vertebrate landing in non-teleost ray-finned fishes.</title>
        <authorList>
            <person name="Bi X."/>
            <person name="Wang K."/>
            <person name="Yang L."/>
            <person name="Pan H."/>
            <person name="Jiang H."/>
            <person name="Wei Q."/>
            <person name="Fang M."/>
            <person name="Yu H."/>
            <person name="Zhu C."/>
            <person name="Cai Y."/>
            <person name="He Y."/>
            <person name="Gan X."/>
            <person name="Zeng H."/>
            <person name="Yu D."/>
            <person name="Zhu Y."/>
            <person name="Jiang H."/>
            <person name="Qiu Q."/>
            <person name="Yang H."/>
            <person name="Zhang Y.E."/>
            <person name="Wang W."/>
            <person name="Zhu M."/>
            <person name="He S."/>
            <person name="Zhang G."/>
        </authorList>
    </citation>
    <scope>NUCLEOTIDE SEQUENCE [LARGE SCALE GENOMIC DNA]</scope>
    <source>
        <strain evidence="3">Bchr_013</strain>
    </source>
</reference>
<feature type="region of interest" description="Disordered" evidence="1">
    <location>
        <begin position="160"/>
        <end position="185"/>
    </location>
</feature>
<dbReference type="GO" id="GO:0005615">
    <property type="term" value="C:extracellular space"/>
    <property type="evidence" value="ECO:0007669"/>
    <property type="project" value="TreeGrafter"/>
</dbReference>
<dbReference type="GO" id="GO:0016020">
    <property type="term" value="C:membrane"/>
    <property type="evidence" value="ECO:0007669"/>
    <property type="project" value="InterPro"/>
</dbReference>
<evidence type="ECO:0000313" key="4">
    <source>
        <dbReference type="Proteomes" id="UP000886611"/>
    </source>
</evidence>
<dbReference type="InterPro" id="IPR008001">
    <property type="entry name" value="MCSF-1"/>
</dbReference>